<evidence type="ECO:0000313" key="2">
    <source>
        <dbReference type="EMBL" id="OAQ73957.1"/>
    </source>
</evidence>
<evidence type="ECO:0000259" key="1">
    <source>
        <dbReference type="PROSITE" id="PS51384"/>
    </source>
</evidence>
<accession>A0A179G829</accession>
<dbReference type="PROSITE" id="PS51384">
    <property type="entry name" value="FAD_FR"/>
    <property type="match status" value="1"/>
</dbReference>
<dbReference type="PANTHER" id="PTHR42815:SF2">
    <property type="entry name" value="FAD-BINDING, PUTATIVE (AFU_ORTHOLOGUE AFUA_6G07600)-RELATED"/>
    <property type="match status" value="1"/>
</dbReference>
<dbReference type="AlphaFoldDB" id="A0A179G829"/>
<comment type="caution">
    <text evidence="2">The sequence shown here is derived from an EMBL/GenBank/DDBJ whole genome shotgun (WGS) entry which is preliminary data.</text>
</comment>
<dbReference type="InterPro" id="IPR039261">
    <property type="entry name" value="FNR_nucleotide-bd"/>
</dbReference>
<dbReference type="PANTHER" id="PTHR42815">
    <property type="entry name" value="FAD-BINDING, PUTATIVE (AFU_ORTHOLOGUE AFUA_6G07600)-RELATED"/>
    <property type="match status" value="1"/>
</dbReference>
<evidence type="ECO:0000313" key="3">
    <source>
        <dbReference type="Proteomes" id="UP000078397"/>
    </source>
</evidence>
<dbReference type="InterPro" id="IPR017938">
    <property type="entry name" value="Riboflavin_synthase-like_b-brl"/>
</dbReference>
<proteinExistence type="predicted"/>
<protein>
    <submittedName>
        <fullName evidence="2">Oxidoreductase</fullName>
    </submittedName>
</protein>
<dbReference type="GeneID" id="28845353"/>
<organism evidence="2 3">
    <name type="scientific">Pochonia chlamydosporia 170</name>
    <dbReference type="NCBI Taxonomy" id="1380566"/>
    <lineage>
        <taxon>Eukaryota</taxon>
        <taxon>Fungi</taxon>
        <taxon>Dikarya</taxon>
        <taxon>Ascomycota</taxon>
        <taxon>Pezizomycotina</taxon>
        <taxon>Sordariomycetes</taxon>
        <taxon>Hypocreomycetidae</taxon>
        <taxon>Hypocreales</taxon>
        <taxon>Clavicipitaceae</taxon>
        <taxon>Pochonia</taxon>
    </lineage>
</organism>
<dbReference type="GO" id="GO:0016491">
    <property type="term" value="F:oxidoreductase activity"/>
    <property type="evidence" value="ECO:0007669"/>
    <property type="project" value="InterPro"/>
</dbReference>
<dbReference type="SUPFAM" id="SSF52343">
    <property type="entry name" value="Ferredoxin reductase-like, C-terminal NADP-linked domain"/>
    <property type="match status" value="1"/>
</dbReference>
<feature type="domain" description="FAD-binding FR-type" evidence="1">
    <location>
        <begin position="344"/>
        <end position="468"/>
    </location>
</feature>
<dbReference type="STRING" id="1380566.A0A179G829"/>
<dbReference type="EMBL" id="LSBJ02000001">
    <property type="protein sequence ID" value="OAQ73957.1"/>
    <property type="molecule type" value="Genomic_DNA"/>
</dbReference>
<name>A0A179G829_METCM</name>
<reference evidence="2 3" key="1">
    <citation type="journal article" date="2016" name="PLoS Pathog.">
        <title>Biosynthesis of antibiotic leucinostatins in bio-control fungus Purpureocillium lilacinum and their inhibition on phytophthora revealed by genome mining.</title>
        <authorList>
            <person name="Wang G."/>
            <person name="Liu Z."/>
            <person name="Lin R."/>
            <person name="Li E."/>
            <person name="Mao Z."/>
            <person name="Ling J."/>
            <person name="Yang Y."/>
            <person name="Yin W.B."/>
            <person name="Xie B."/>
        </authorList>
    </citation>
    <scope>NUCLEOTIDE SEQUENCE [LARGE SCALE GENOMIC DNA]</scope>
    <source>
        <strain evidence="2">170</strain>
    </source>
</reference>
<dbReference type="Gene3D" id="2.40.30.10">
    <property type="entry name" value="Translation factors"/>
    <property type="match status" value="1"/>
</dbReference>
<dbReference type="InterPro" id="IPR012349">
    <property type="entry name" value="Split_barrel_FMN-bd"/>
</dbReference>
<sequence length="602" mass="65611">MPSQLSSFHEGEDAMRNMLHVPAGRNPTAPGLPMPYAMRVRQSPLVALGTLDSQGRPWTTIWGGERGFAGPVAQGVLGFNSAVDMRYDPVFEALWTNQGDGGIVRPNDGQGKMMAGLAIDLETRDRVKLAGVMVAGAVVKDGDEGVGDVQAAMVVTESLGNCPKYLNKKDVVRHDPGSALLVSDELPLPREALDLVYKADMIFVSSTNGETMDTNHRGGSPGFVRVVKNEGGQVELVYPEFSGNRLYQTLGNLKVNPLIGIVIPDYDTANVLYLTGRAEILVGKEASSLLARTQLAVKITVSAARFVKAGLPFRGAQGEYSPYNPPLRHLISEKNDPQAVNSARADITATLIDRQVLSPSINTFTFKLASTSGQPLPKWEAGQHVSLDFEPELGFGYAHMRDEDPQSINDDFIRTFTVSSPPGWKDDEFQITARRHGPATGLLWRRNIRAPLDIPVLGFGGETKFRLPVQTGTEKPVYVAGGVGITPILAQARRVLDAGVELSLLWGLRGEDLGLAVDTFDRIPGLAGVTKLFVTGGEGDEEMVRKLKEAGVVMERRRIGQDDVKGYMGEKRKFYLCAGPRLLELLNRWLNGEEVVWEDFGY</sequence>
<keyword evidence="3" id="KW-1185">Reference proteome</keyword>
<gene>
    <name evidence="2" type="ORF">VFPPC_01559</name>
</gene>
<dbReference type="InterPro" id="IPR017927">
    <property type="entry name" value="FAD-bd_FR_type"/>
</dbReference>
<dbReference type="SUPFAM" id="SSF63380">
    <property type="entry name" value="Riboflavin synthase domain-like"/>
    <property type="match status" value="1"/>
</dbReference>
<dbReference type="Proteomes" id="UP000078397">
    <property type="component" value="Unassembled WGS sequence"/>
</dbReference>
<dbReference type="CDD" id="cd06197">
    <property type="entry name" value="FNR_like_2"/>
    <property type="match status" value="1"/>
</dbReference>
<dbReference type="Gene3D" id="3.40.50.80">
    <property type="entry name" value="Nucleotide-binding domain of ferredoxin-NADP reductase (FNR) module"/>
    <property type="match status" value="1"/>
</dbReference>
<dbReference type="RefSeq" id="XP_018150040.1">
    <property type="nucleotide sequence ID" value="XM_018281359.1"/>
</dbReference>
<dbReference type="KEGG" id="pchm:VFPPC_01559"/>
<dbReference type="Gene3D" id="2.30.110.10">
    <property type="entry name" value="Electron Transport, Fmn-binding Protein, Chain A"/>
    <property type="match status" value="1"/>
</dbReference>
<dbReference type="OrthoDB" id="436496at2759"/>